<evidence type="ECO:0000313" key="2">
    <source>
        <dbReference type="Proteomes" id="UP001597393"/>
    </source>
</evidence>
<evidence type="ECO:0000313" key="1">
    <source>
        <dbReference type="EMBL" id="MFD2599047.1"/>
    </source>
</evidence>
<comment type="caution">
    <text evidence="1">The sequence shown here is derived from an EMBL/GenBank/DDBJ whole genome shotgun (WGS) entry which is preliminary data.</text>
</comment>
<organism evidence="1 2">
    <name type="scientific">Sphingobacterium corticis</name>
    <dbReference type="NCBI Taxonomy" id="1812823"/>
    <lineage>
        <taxon>Bacteria</taxon>
        <taxon>Pseudomonadati</taxon>
        <taxon>Bacteroidota</taxon>
        <taxon>Sphingobacteriia</taxon>
        <taxon>Sphingobacteriales</taxon>
        <taxon>Sphingobacteriaceae</taxon>
        <taxon>Sphingobacterium</taxon>
    </lineage>
</organism>
<name>A0ABW5NMK2_9SPHI</name>
<gene>
    <name evidence="1" type="ORF">ACFSQ3_08785</name>
</gene>
<protein>
    <submittedName>
        <fullName evidence="1">Uncharacterized protein</fullName>
    </submittedName>
</protein>
<accession>A0ABW5NMK2</accession>
<keyword evidence="2" id="KW-1185">Reference proteome</keyword>
<proteinExistence type="predicted"/>
<sequence>MNIIEEYLALHPVASRLSQADADLLRRTLSLSIYRQDDRALLNTSVLIGYCSEQLTNLNYPQPAIARIATKAAEILFKNELV</sequence>
<reference evidence="2" key="1">
    <citation type="journal article" date="2019" name="Int. J. Syst. Evol. Microbiol.">
        <title>The Global Catalogue of Microorganisms (GCM) 10K type strain sequencing project: providing services to taxonomists for standard genome sequencing and annotation.</title>
        <authorList>
            <consortium name="The Broad Institute Genomics Platform"/>
            <consortium name="The Broad Institute Genome Sequencing Center for Infectious Disease"/>
            <person name="Wu L."/>
            <person name="Ma J."/>
        </authorList>
    </citation>
    <scope>NUCLEOTIDE SEQUENCE [LARGE SCALE GENOMIC DNA]</scope>
    <source>
        <strain evidence="2">KCTC 42248</strain>
    </source>
</reference>
<dbReference type="RefSeq" id="WP_380869176.1">
    <property type="nucleotide sequence ID" value="NZ_JBHUMA010000006.1"/>
</dbReference>
<dbReference type="EMBL" id="JBHUMA010000006">
    <property type="protein sequence ID" value="MFD2599047.1"/>
    <property type="molecule type" value="Genomic_DNA"/>
</dbReference>
<dbReference type="Proteomes" id="UP001597393">
    <property type="component" value="Unassembled WGS sequence"/>
</dbReference>